<proteinExistence type="predicted"/>
<dbReference type="EMBL" id="AP025739">
    <property type="protein sequence ID" value="BDI29411.1"/>
    <property type="molecule type" value="Genomic_DNA"/>
</dbReference>
<reference evidence="1 2" key="1">
    <citation type="journal article" date="2019" name="Int. J. Syst. Evol. Microbiol.">
        <title>Capsulimonas corticalis gen. nov., sp. nov., an aerobic capsulated bacterium, of a novel bacterial order, Capsulimonadales ord. nov., of the class Armatimonadia of the phylum Armatimonadetes.</title>
        <authorList>
            <person name="Li J."/>
            <person name="Kudo C."/>
            <person name="Tonouchi A."/>
        </authorList>
    </citation>
    <scope>NUCLEOTIDE SEQUENCE [LARGE SCALE GENOMIC DNA]</scope>
    <source>
        <strain evidence="1 2">AX-7</strain>
    </source>
</reference>
<evidence type="ECO:0000313" key="2">
    <source>
        <dbReference type="Proteomes" id="UP000287394"/>
    </source>
</evidence>
<gene>
    <name evidence="1" type="ORF">CCAX7_14620</name>
</gene>
<name>A0A402CZG0_9BACT</name>
<sequence>MVRRFAIIDDDDSYSQEVFHRQSLLLSFGLLKIRTKDRRTIVFAPNEVQCFYLDVLCPGWRWSPVSLRGLREILLKARQFGFTTLILALMFLDTIANPNTQTVVIAHDARSTEKMFEIVKRYYKQLPGELQPKTKYANRREYLWPELDSYFFVGTAGAGQTGRGGTVNNVHGSEVAFWPNAEDIVLGLMESVPDDGNIVLETTANGFGNYYQTEYSKAEQGDSVFHPRFFGWWQHPLYQIGEIPKGFVRTEEENKLVLDYAVTNEQLMWRRRKIKSLGAKFAQEYPACPEEAFLTSGNPYFDREFLSDLSKALKLPEHEPLTDVVIPGTFPLLRTESAKSRISQNFTSDDDWAKNVFFVWKPPVAGRSYVIGADTAEGLTESGDHDYDSADVFDAETWEQVAQLHGRWDTHTYGLMLAELGFWYNTALLGVERNNHGHAVINAILYTAHYPEANEGNPAGIYMHQEFDETKNPGSRRAGWPTTHKSKTFILSELATSILEKDLKLHSRRTVAQLLSYVHKPGGKSGGDGKAHDDAVISCALGNAMLRLRPRTVKMEWT</sequence>
<dbReference type="Gene3D" id="3.40.50.300">
    <property type="entry name" value="P-loop containing nucleotide triphosphate hydrolases"/>
    <property type="match status" value="1"/>
</dbReference>
<protein>
    <submittedName>
        <fullName evidence="1">Terminase</fullName>
    </submittedName>
</protein>
<dbReference type="AlphaFoldDB" id="A0A402CZG0"/>
<keyword evidence="2" id="KW-1185">Reference proteome</keyword>
<evidence type="ECO:0000313" key="1">
    <source>
        <dbReference type="EMBL" id="BDI29411.1"/>
    </source>
</evidence>
<dbReference type="KEGG" id="ccot:CCAX7_14620"/>
<organism evidence="1 2">
    <name type="scientific">Capsulimonas corticalis</name>
    <dbReference type="NCBI Taxonomy" id="2219043"/>
    <lineage>
        <taxon>Bacteria</taxon>
        <taxon>Bacillati</taxon>
        <taxon>Armatimonadota</taxon>
        <taxon>Armatimonadia</taxon>
        <taxon>Capsulimonadales</taxon>
        <taxon>Capsulimonadaceae</taxon>
        <taxon>Capsulimonas</taxon>
    </lineage>
</organism>
<dbReference type="Gene3D" id="3.30.420.240">
    <property type="match status" value="1"/>
</dbReference>
<dbReference type="RefSeq" id="WP_119322701.1">
    <property type="nucleotide sequence ID" value="NZ_AP025739.1"/>
</dbReference>
<accession>A0A402CZG0</accession>
<dbReference type="Proteomes" id="UP000287394">
    <property type="component" value="Chromosome"/>
</dbReference>
<dbReference type="InterPro" id="IPR027417">
    <property type="entry name" value="P-loop_NTPase"/>
</dbReference>